<dbReference type="PANTHER" id="PTHR12632">
    <property type="entry name" value="TRANSCRIPTION FACTOR NF-Y ALPHA-RELATED"/>
    <property type="match status" value="1"/>
</dbReference>
<comment type="subunit">
    <text evidence="6">Heterotrimer.</text>
</comment>
<dbReference type="Gene3D" id="6.10.250.2430">
    <property type="match status" value="1"/>
</dbReference>
<dbReference type="InterPro" id="IPR001289">
    <property type="entry name" value="NFYA"/>
</dbReference>
<evidence type="ECO:0000256" key="3">
    <source>
        <dbReference type="ARBA" id="ARBA00023125"/>
    </source>
</evidence>
<evidence type="ECO:0000256" key="2">
    <source>
        <dbReference type="ARBA" id="ARBA00023015"/>
    </source>
</evidence>
<dbReference type="STRING" id="398673.A0A0W7VTQ8"/>
<reference evidence="9 10" key="1">
    <citation type="journal article" date="2016" name="Genome Announc.">
        <title>Draft Whole-Genome Sequence of Trichoderma gamsii T6085, a Promising Biocontrol Agent of Fusarium Head Blight on Wheat.</title>
        <authorList>
            <person name="Baroncelli R."/>
            <person name="Zapparata A."/>
            <person name="Piaggeschi G."/>
            <person name="Sarrocco S."/>
            <person name="Vannacci G."/>
        </authorList>
    </citation>
    <scope>NUCLEOTIDE SEQUENCE [LARGE SCALE GENOMIC DNA]</scope>
    <source>
        <strain evidence="9 10">T6085</strain>
    </source>
</reference>
<feature type="region of interest" description="Disordered" evidence="7">
    <location>
        <begin position="1"/>
        <end position="35"/>
    </location>
</feature>
<dbReference type="SMART" id="SM00521">
    <property type="entry name" value="CBF"/>
    <property type="match status" value="1"/>
</dbReference>
<dbReference type="Proteomes" id="UP000054821">
    <property type="component" value="Unassembled WGS sequence"/>
</dbReference>
<feature type="compositionally biased region" description="Polar residues" evidence="7">
    <location>
        <begin position="297"/>
        <end position="309"/>
    </location>
</feature>
<comment type="caution">
    <text evidence="8">The sequence shown here is derived from an EMBL/GenBank/DDBJ whole genome shotgun (WGS) entry which is preliminary data.</text>
</comment>
<organism evidence="8 11">
    <name type="scientific">Trichoderma gamsii</name>
    <dbReference type="NCBI Taxonomy" id="398673"/>
    <lineage>
        <taxon>Eukaryota</taxon>
        <taxon>Fungi</taxon>
        <taxon>Dikarya</taxon>
        <taxon>Ascomycota</taxon>
        <taxon>Pezizomycotina</taxon>
        <taxon>Sordariomycetes</taxon>
        <taxon>Hypocreomycetidae</taxon>
        <taxon>Hypocreales</taxon>
        <taxon>Hypocreaceae</taxon>
        <taxon>Trichoderma</taxon>
    </lineage>
</organism>
<evidence type="ECO:0000256" key="6">
    <source>
        <dbReference type="RuleBase" id="RU367155"/>
    </source>
</evidence>
<evidence type="ECO:0000313" key="11">
    <source>
        <dbReference type="Proteomes" id="UP000236546"/>
    </source>
</evidence>
<name>A0A0W7VTQ8_9HYPO</name>
<dbReference type="GO" id="GO:0003700">
    <property type="term" value="F:DNA-binding transcription factor activity"/>
    <property type="evidence" value="ECO:0007669"/>
    <property type="project" value="UniProtKB-UniRule"/>
</dbReference>
<gene>
    <name evidence="9" type="ORF">TGAM01_v203871</name>
    <name evidence="8" type="ORF">TGAMA5MH_05385</name>
</gene>
<feature type="compositionally biased region" description="Polar residues" evidence="7">
    <location>
        <begin position="26"/>
        <end position="35"/>
    </location>
</feature>
<dbReference type="PROSITE" id="PS51152">
    <property type="entry name" value="NFYA_HAP2_2"/>
    <property type="match status" value="1"/>
</dbReference>
<feature type="region of interest" description="Disordered" evidence="7">
    <location>
        <begin position="213"/>
        <end position="309"/>
    </location>
</feature>
<evidence type="ECO:0000256" key="4">
    <source>
        <dbReference type="ARBA" id="ARBA00023163"/>
    </source>
</evidence>
<dbReference type="RefSeq" id="XP_018662871.1">
    <property type="nucleotide sequence ID" value="XM_018803820.1"/>
</dbReference>
<dbReference type="EMBL" id="MTYH01000050">
    <property type="protein sequence ID" value="PNP42644.1"/>
    <property type="molecule type" value="Genomic_DNA"/>
</dbReference>
<evidence type="ECO:0000256" key="1">
    <source>
        <dbReference type="ARBA" id="ARBA00004123"/>
    </source>
</evidence>
<feature type="compositionally biased region" description="Pro residues" evidence="7">
    <location>
        <begin position="160"/>
        <end position="169"/>
    </location>
</feature>
<proteinExistence type="inferred from homology"/>
<keyword evidence="4 6" id="KW-0804">Transcription</keyword>
<dbReference type="OrthoDB" id="1097733at2759"/>
<evidence type="ECO:0000256" key="7">
    <source>
        <dbReference type="SAM" id="MobiDB-lite"/>
    </source>
</evidence>
<keyword evidence="2 6" id="KW-0805">Transcription regulation</keyword>
<dbReference type="EMBL" id="JPDN02000010">
    <property type="protein sequence ID" value="PON27490.1"/>
    <property type="molecule type" value="Genomic_DNA"/>
</dbReference>
<comment type="subcellular location">
    <subcellularLocation>
        <location evidence="1 6">Nucleus</location>
    </subcellularLocation>
</comment>
<dbReference type="GO" id="GO:0005634">
    <property type="term" value="C:nucleus"/>
    <property type="evidence" value="ECO:0007669"/>
    <property type="project" value="UniProtKB-SubCell"/>
</dbReference>
<protein>
    <recommendedName>
        <fullName evidence="6">Transcriptional activator HAP2</fullName>
    </recommendedName>
</protein>
<keyword evidence="3 6" id="KW-0238">DNA-binding</keyword>
<feature type="compositionally biased region" description="Basic and acidic residues" evidence="7">
    <location>
        <begin position="253"/>
        <end position="262"/>
    </location>
</feature>
<reference evidence="8 11" key="2">
    <citation type="submission" date="2017-02" db="EMBL/GenBank/DDBJ databases">
        <title>Genomes of Trichoderma spp. with biocontrol activity.</title>
        <authorList>
            <person name="Gardiner D."/>
            <person name="Kazan K."/>
            <person name="Vos C."/>
            <person name="Harvey P."/>
        </authorList>
    </citation>
    <scope>NUCLEOTIDE SEQUENCE [LARGE SCALE GENOMIC DNA]</scope>
    <source>
        <strain evidence="8 11">A5MH</strain>
    </source>
</reference>
<feature type="region of interest" description="Disordered" evidence="7">
    <location>
        <begin position="102"/>
        <end position="181"/>
    </location>
</feature>
<evidence type="ECO:0000313" key="9">
    <source>
        <dbReference type="EMBL" id="PON27490.1"/>
    </source>
</evidence>
<keyword evidence="5 6" id="KW-0539">Nucleus</keyword>
<evidence type="ECO:0000256" key="5">
    <source>
        <dbReference type="ARBA" id="ARBA00023242"/>
    </source>
</evidence>
<dbReference type="Pfam" id="PF02045">
    <property type="entry name" value="CBFB_NFYA"/>
    <property type="match status" value="1"/>
</dbReference>
<dbReference type="GO" id="GO:0003677">
    <property type="term" value="F:DNA binding"/>
    <property type="evidence" value="ECO:0007669"/>
    <property type="project" value="UniProtKB-KW"/>
</dbReference>
<comment type="function">
    <text evidence="6">Component of the sequence-specific heterotrimeric transcription factor (NF-Y) which specifically recognizes a 5'-CCAAT-3' box motif found in the promoters of its target genes.</text>
</comment>
<evidence type="ECO:0000313" key="8">
    <source>
        <dbReference type="EMBL" id="PNP42644.1"/>
    </source>
</evidence>
<reference evidence="9" key="3">
    <citation type="submission" date="2017-08" db="EMBL/GenBank/DDBJ databases">
        <title>Trichoderma gamsii strain T6085, whole genome shotgun sequencing project.</title>
        <authorList>
            <person name="Baroncelli R."/>
        </authorList>
    </citation>
    <scope>NUCLEOTIDE SEQUENCE</scope>
    <source>
        <strain evidence="9">T6085</strain>
    </source>
</reference>
<dbReference type="Proteomes" id="UP000236546">
    <property type="component" value="Unassembled WGS sequence"/>
</dbReference>
<evidence type="ECO:0000313" key="10">
    <source>
        <dbReference type="Proteomes" id="UP000054821"/>
    </source>
</evidence>
<comment type="similarity">
    <text evidence="6">Belongs to the NFYA/HAP2 subunit family.</text>
</comment>
<dbReference type="PRINTS" id="PR00616">
    <property type="entry name" value="CCAATSUBUNTB"/>
</dbReference>
<keyword evidence="10" id="KW-1185">Reference proteome</keyword>
<sequence>MMEYAQYPQQQHSSHAGYANSAAGASITSPTSHGLNQHAVQTSPIITSQQHQPGQASAHAMYGPQYGVPQPSMQPVPYGMPGGIQAAAMAATAAATGSNYTYMHSDPSMPHTSPRLPNAKKDGRPSPRMNSISQIPGRRMSQVTSPGVPSAQGLMNHGGPRPPPMPPAPAMQHPQSPEMPAGAVEESPLYVNAKQFHRILKRRVARQRLEEQLRLTSKGRKPYLHESRHNHAMRRPRGPGGRFLTAEEVAAMDAKESSKGDGDGSDGASPPKPLEVTSTKRKSESGPSIASKKPKTATDSGEGNQENDS</sequence>
<dbReference type="GeneID" id="29983903"/>
<dbReference type="AlphaFoldDB" id="A0A0W7VTQ8"/>
<accession>A0A0W7VTQ8</accession>